<sequence length="122" mass="14173">MQTTKQFLYGIVIGILGIVLFSSKAVMVKLAYNFQVDAISILLLRMLFSFPIYLVIAYVYRHQNKDVKIKNSDYAWVVFFGFIGYYLASYFDFVGLTYIKASLERIILFLYPTMVLLLISCF</sequence>
<keyword evidence="4" id="KW-1185">Reference proteome</keyword>
<gene>
    <name evidence="3" type="ORF">RNZ46_02070</name>
</gene>
<keyword evidence="1" id="KW-0472">Membrane</keyword>
<dbReference type="InterPro" id="IPR000620">
    <property type="entry name" value="EamA_dom"/>
</dbReference>
<dbReference type="EMBL" id="CP136521">
    <property type="protein sequence ID" value="WOD44057.1"/>
    <property type="molecule type" value="Genomic_DNA"/>
</dbReference>
<evidence type="ECO:0000313" key="3">
    <source>
        <dbReference type="EMBL" id="WOD44057.1"/>
    </source>
</evidence>
<feature type="transmembrane region" description="Helical" evidence="1">
    <location>
        <begin position="72"/>
        <end position="91"/>
    </location>
</feature>
<evidence type="ECO:0000313" key="4">
    <source>
        <dbReference type="Proteomes" id="UP001302486"/>
    </source>
</evidence>
<feature type="transmembrane region" description="Helical" evidence="1">
    <location>
        <begin position="103"/>
        <end position="121"/>
    </location>
</feature>
<reference evidence="4" key="1">
    <citation type="submission" date="2024-06" db="EMBL/GenBank/DDBJ databases">
        <title>Hwangdonia haimaensis gen. nov., sp. nov., a member of the family Flavobacteriaceae isolated from the haima cold seep.</title>
        <authorList>
            <person name="Li J."/>
        </authorList>
    </citation>
    <scope>NUCLEOTIDE SEQUENCE [LARGE SCALE GENOMIC DNA]</scope>
    <source>
        <strain evidence="4">SCSIO 19198</strain>
    </source>
</reference>
<dbReference type="KEGG" id="hws:RNZ46_02070"/>
<feature type="transmembrane region" description="Helical" evidence="1">
    <location>
        <begin position="7"/>
        <end position="32"/>
    </location>
</feature>
<keyword evidence="1" id="KW-1133">Transmembrane helix</keyword>
<accession>A0AA97HQZ2</accession>
<name>A0AA97HQZ2_9FLAO</name>
<organism evidence="3 4">
    <name type="scientific">Hwangdonia lutea</name>
    <dbReference type="NCBI Taxonomy" id="3075823"/>
    <lineage>
        <taxon>Bacteria</taxon>
        <taxon>Pseudomonadati</taxon>
        <taxon>Bacteroidota</taxon>
        <taxon>Flavobacteriia</taxon>
        <taxon>Flavobacteriales</taxon>
        <taxon>Flavobacteriaceae</taxon>
        <taxon>Hwangdonia</taxon>
    </lineage>
</organism>
<evidence type="ECO:0000259" key="2">
    <source>
        <dbReference type="Pfam" id="PF00892"/>
    </source>
</evidence>
<dbReference type="SUPFAM" id="SSF103481">
    <property type="entry name" value="Multidrug resistance efflux transporter EmrE"/>
    <property type="match status" value="1"/>
</dbReference>
<feature type="domain" description="EamA" evidence="2">
    <location>
        <begin position="9"/>
        <end position="120"/>
    </location>
</feature>
<dbReference type="GO" id="GO:0016020">
    <property type="term" value="C:membrane"/>
    <property type="evidence" value="ECO:0007669"/>
    <property type="project" value="InterPro"/>
</dbReference>
<dbReference type="Pfam" id="PF00892">
    <property type="entry name" value="EamA"/>
    <property type="match status" value="1"/>
</dbReference>
<proteinExistence type="predicted"/>
<evidence type="ECO:0000256" key="1">
    <source>
        <dbReference type="SAM" id="Phobius"/>
    </source>
</evidence>
<keyword evidence="1" id="KW-0812">Transmembrane</keyword>
<dbReference type="Proteomes" id="UP001302486">
    <property type="component" value="Chromosome"/>
</dbReference>
<dbReference type="AlphaFoldDB" id="A0AA97HQZ2"/>
<protein>
    <submittedName>
        <fullName evidence="3">EamA family transporter</fullName>
    </submittedName>
</protein>
<feature type="transmembrane region" description="Helical" evidence="1">
    <location>
        <begin position="38"/>
        <end position="60"/>
    </location>
</feature>
<dbReference type="RefSeq" id="WP_316983733.1">
    <property type="nucleotide sequence ID" value="NZ_CP136521.1"/>
</dbReference>
<dbReference type="InterPro" id="IPR037185">
    <property type="entry name" value="EmrE-like"/>
</dbReference>